<organism evidence="2 3">
    <name type="scientific">Diatrype stigma</name>
    <dbReference type="NCBI Taxonomy" id="117547"/>
    <lineage>
        <taxon>Eukaryota</taxon>
        <taxon>Fungi</taxon>
        <taxon>Dikarya</taxon>
        <taxon>Ascomycota</taxon>
        <taxon>Pezizomycotina</taxon>
        <taxon>Sordariomycetes</taxon>
        <taxon>Xylariomycetidae</taxon>
        <taxon>Xylariales</taxon>
        <taxon>Diatrypaceae</taxon>
        <taxon>Diatrype</taxon>
    </lineage>
</organism>
<reference evidence="2 3" key="1">
    <citation type="submission" date="2024-02" db="EMBL/GenBank/DDBJ databases">
        <title>De novo assembly and annotation of 12 fungi associated with fruit tree decline syndrome in Ontario, Canada.</title>
        <authorList>
            <person name="Sulman M."/>
            <person name="Ellouze W."/>
            <person name="Ilyukhin E."/>
        </authorList>
    </citation>
    <scope>NUCLEOTIDE SEQUENCE [LARGE SCALE GENOMIC DNA]</scope>
    <source>
        <strain evidence="2 3">M11/M66-122</strain>
    </source>
</reference>
<feature type="region of interest" description="Disordered" evidence="1">
    <location>
        <begin position="174"/>
        <end position="222"/>
    </location>
</feature>
<evidence type="ECO:0000313" key="2">
    <source>
        <dbReference type="EMBL" id="KAK7744790.1"/>
    </source>
</evidence>
<protein>
    <submittedName>
        <fullName evidence="2">Uncharacterized protein</fullName>
    </submittedName>
</protein>
<dbReference type="AlphaFoldDB" id="A0AAN9UEA2"/>
<dbReference type="Pfam" id="PF13376">
    <property type="entry name" value="OmdA"/>
    <property type="match status" value="1"/>
</dbReference>
<evidence type="ECO:0000313" key="3">
    <source>
        <dbReference type="Proteomes" id="UP001320420"/>
    </source>
</evidence>
<name>A0AAN9UEA2_9PEZI</name>
<evidence type="ECO:0000256" key="1">
    <source>
        <dbReference type="SAM" id="MobiDB-lite"/>
    </source>
</evidence>
<comment type="caution">
    <text evidence="2">The sequence shown here is derived from an EMBL/GenBank/DDBJ whole genome shotgun (WGS) entry which is preliminary data.</text>
</comment>
<gene>
    <name evidence="2" type="ORF">SLS62_010023</name>
</gene>
<dbReference type="Proteomes" id="UP001320420">
    <property type="component" value="Unassembled WGS sequence"/>
</dbReference>
<keyword evidence="3" id="KW-1185">Reference proteome</keyword>
<sequence>MPADLPMLTLADAAAWSRWLGRSADTSRGVWLTLAKKGTTTPTSLTYAQRYTPRTAKSTWSQRNVAHVARLEAQGGRMTARGWRAVEAARADGRWDAAYAGSAAVASGTGTGAEQLLPPEFLAAVAGVPDAQAMWEVLTSRNRFAIYHRLHALKTQAGRERRVAAFVDMLARGETPYPQKQKAEPKSKSKSKSKFTPKSDSDSNLNSKQERPVANPIPIENE</sequence>
<dbReference type="EMBL" id="JAKJXP020000115">
    <property type="protein sequence ID" value="KAK7744790.1"/>
    <property type="molecule type" value="Genomic_DNA"/>
</dbReference>
<proteinExistence type="predicted"/>
<accession>A0AAN9UEA2</accession>